<dbReference type="EC" id="2.3.-.-" evidence="2"/>
<dbReference type="Proteomes" id="UP001589576">
    <property type="component" value="Unassembled WGS sequence"/>
</dbReference>
<dbReference type="SUPFAM" id="SSF55729">
    <property type="entry name" value="Acyl-CoA N-acyltransferases (Nat)"/>
    <property type="match status" value="1"/>
</dbReference>
<dbReference type="Gene3D" id="3.40.630.30">
    <property type="match status" value="1"/>
</dbReference>
<dbReference type="InterPro" id="IPR000182">
    <property type="entry name" value="GNAT_dom"/>
</dbReference>
<gene>
    <name evidence="2" type="ORF">ACFFUU_03190</name>
</gene>
<evidence type="ECO:0000313" key="3">
    <source>
        <dbReference type="Proteomes" id="UP001589576"/>
    </source>
</evidence>
<keyword evidence="3" id="KW-1185">Reference proteome</keyword>
<evidence type="ECO:0000259" key="1">
    <source>
        <dbReference type="PROSITE" id="PS51186"/>
    </source>
</evidence>
<dbReference type="RefSeq" id="WP_290285905.1">
    <property type="nucleotide sequence ID" value="NZ_JAUFQN010000019.1"/>
</dbReference>
<feature type="domain" description="N-acetyltransferase" evidence="1">
    <location>
        <begin position="2"/>
        <end position="165"/>
    </location>
</feature>
<dbReference type="PANTHER" id="PTHR43617">
    <property type="entry name" value="L-AMINO ACID N-ACETYLTRANSFERASE"/>
    <property type="match status" value="1"/>
</dbReference>
<dbReference type="PROSITE" id="PS51186">
    <property type="entry name" value="GNAT"/>
    <property type="match status" value="1"/>
</dbReference>
<dbReference type="GO" id="GO:0016746">
    <property type="term" value="F:acyltransferase activity"/>
    <property type="evidence" value="ECO:0007669"/>
    <property type="project" value="UniProtKB-KW"/>
</dbReference>
<keyword evidence="2" id="KW-0808">Transferase</keyword>
<accession>A0ABV5GBV1</accession>
<dbReference type="InterPro" id="IPR050276">
    <property type="entry name" value="MshD_Acetyltransferase"/>
</dbReference>
<protein>
    <submittedName>
        <fullName evidence="2">GNAT family N-acetyltransferase</fullName>
        <ecNumber evidence="2">2.3.-.-</ecNumber>
    </submittedName>
</protein>
<reference evidence="2 3" key="1">
    <citation type="submission" date="2024-09" db="EMBL/GenBank/DDBJ databases">
        <authorList>
            <person name="Sun Q."/>
            <person name="Mori K."/>
        </authorList>
    </citation>
    <scope>NUCLEOTIDE SEQUENCE [LARGE SCALE GENOMIC DNA]</scope>
    <source>
        <strain evidence="2 3">CECT 8460</strain>
    </source>
</reference>
<name>A0ABV5GBV1_9FLAO</name>
<sequence>MIAIQNNTDENFNSIRAIAKEVWPIAYGAILSQEQLDYMMKMMYSIPSLQLQANAKKHRFILAKEGETVLGFASYEFNYIKKPKTKVHKIYILPNQQGKGIGKELITFIIKQAKERHQKGLILNVNKKNIAVRFYERLGFEISFEEILDIGNGYVMDDYVMEKSI</sequence>
<evidence type="ECO:0000313" key="2">
    <source>
        <dbReference type="EMBL" id="MFB9088598.1"/>
    </source>
</evidence>
<comment type="caution">
    <text evidence="2">The sequence shown here is derived from an EMBL/GenBank/DDBJ whole genome shotgun (WGS) entry which is preliminary data.</text>
</comment>
<dbReference type="Pfam" id="PF00583">
    <property type="entry name" value="Acetyltransf_1"/>
    <property type="match status" value="1"/>
</dbReference>
<dbReference type="EMBL" id="JBHMFB010000009">
    <property type="protein sequence ID" value="MFB9088598.1"/>
    <property type="molecule type" value="Genomic_DNA"/>
</dbReference>
<keyword evidence="2" id="KW-0012">Acyltransferase</keyword>
<dbReference type="InterPro" id="IPR016181">
    <property type="entry name" value="Acyl_CoA_acyltransferase"/>
</dbReference>
<dbReference type="CDD" id="cd04301">
    <property type="entry name" value="NAT_SF"/>
    <property type="match status" value="1"/>
</dbReference>
<proteinExistence type="predicted"/>
<organism evidence="2 3">
    <name type="scientific">Flavobacterium paronense</name>
    <dbReference type="NCBI Taxonomy" id="1392775"/>
    <lineage>
        <taxon>Bacteria</taxon>
        <taxon>Pseudomonadati</taxon>
        <taxon>Bacteroidota</taxon>
        <taxon>Flavobacteriia</taxon>
        <taxon>Flavobacteriales</taxon>
        <taxon>Flavobacteriaceae</taxon>
        <taxon>Flavobacterium</taxon>
    </lineage>
</organism>